<sequence length="344" mass="37384">MYRRLLALTLATGLLAACGDESNKQNTATELACSDPTVVQNIRNNIQDIIKQEARAFARNDSRQFVDADKIIAAGSLLDITLEDAQTVREGNKTLCSAGLRIIIPTDIANSAATNSPLIYGSSSVGEIIKQKIMGSNLSYSGNSFTTTIRYTPSKTDGVSLEDNVVTSTAQTLSAALLPYGVKSIVMIDGQAVTKEEAIRLSTTQAFNEPPEADPEDILENNAASQSDGIPQDLIGLDSHTEIISPNSDLSSQNSSFSMSDLESARAQNRQAEAEINGVWNNMERSVQQGILDEQRSWIQSKSQNCLQAATPADNPAQAEYLQLQCDTRMTRERTQYLRGFTIH</sequence>
<proteinExistence type="predicted"/>
<dbReference type="AlphaFoldDB" id="A0A3N4N1E6"/>
<feature type="chain" id="PRO_5018091137" evidence="2">
    <location>
        <begin position="17"/>
        <end position="344"/>
    </location>
</feature>
<evidence type="ECO:0000256" key="1">
    <source>
        <dbReference type="SAM" id="MobiDB-lite"/>
    </source>
</evidence>
<feature type="signal peptide" evidence="2">
    <location>
        <begin position="1"/>
        <end position="16"/>
    </location>
</feature>
<gene>
    <name evidence="4" type="ORF">EGK74_05405</name>
</gene>
<evidence type="ECO:0000313" key="5">
    <source>
        <dbReference type="Proteomes" id="UP000272412"/>
    </source>
</evidence>
<dbReference type="OrthoDB" id="8607286at2"/>
<evidence type="ECO:0000313" key="4">
    <source>
        <dbReference type="EMBL" id="RPD87526.1"/>
    </source>
</evidence>
<feature type="domain" description="Lysozyme inhibitor LprI-like N-terminal" evidence="3">
    <location>
        <begin position="263"/>
        <end position="338"/>
    </location>
</feature>
<feature type="region of interest" description="Disordered" evidence="1">
    <location>
        <begin position="243"/>
        <end position="270"/>
    </location>
</feature>
<protein>
    <submittedName>
        <fullName evidence="4">DUF1311 domain-containing protein</fullName>
    </submittedName>
</protein>
<accession>A0A3N4N1E6</accession>
<evidence type="ECO:0000259" key="3">
    <source>
        <dbReference type="Pfam" id="PF07007"/>
    </source>
</evidence>
<dbReference type="Proteomes" id="UP000272412">
    <property type="component" value="Unassembled WGS sequence"/>
</dbReference>
<dbReference type="Gene3D" id="1.20.1270.180">
    <property type="match status" value="1"/>
</dbReference>
<dbReference type="Pfam" id="PF07007">
    <property type="entry name" value="LprI"/>
    <property type="match status" value="1"/>
</dbReference>
<keyword evidence="2" id="KW-0732">Signal</keyword>
<organism evidence="4 5">
    <name type="scientific">Neisseria weixii</name>
    <dbReference type="NCBI Taxonomy" id="1853276"/>
    <lineage>
        <taxon>Bacteria</taxon>
        <taxon>Pseudomonadati</taxon>
        <taxon>Pseudomonadota</taxon>
        <taxon>Betaproteobacteria</taxon>
        <taxon>Neisseriales</taxon>
        <taxon>Neisseriaceae</taxon>
        <taxon>Neisseria</taxon>
    </lineage>
</organism>
<reference evidence="4 5" key="1">
    <citation type="submission" date="2018-11" db="EMBL/GenBank/DDBJ databases">
        <title>Neisseria weixii sp. nov. isolated from the rectal contents of plateau pika (Ochotona cruzoniae).</title>
        <authorList>
            <person name="Zhang G."/>
        </authorList>
    </citation>
    <scope>NUCLEOTIDE SEQUENCE [LARGE SCALE GENOMIC DNA]</scope>
    <source>
        <strain evidence="4 5">10009</strain>
    </source>
</reference>
<dbReference type="EMBL" id="RPFL01000012">
    <property type="protein sequence ID" value="RPD87526.1"/>
    <property type="molecule type" value="Genomic_DNA"/>
</dbReference>
<feature type="compositionally biased region" description="Low complexity" evidence="1">
    <location>
        <begin position="245"/>
        <end position="262"/>
    </location>
</feature>
<name>A0A3N4N1E6_9NEIS</name>
<dbReference type="RefSeq" id="WP_123804028.1">
    <property type="nucleotide sequence ID" value="NZ_RPFL01000012.1"/>
</dbReference>
<dbReference type="PROSITE" id="PS51257">
    <property type="entry name" value="PROKAR_LIPOPROTEIN"/>
    <property type="match status" value="1"/>
</dbReference>
<dbReference type="InterPro" id="IPR009739">
    <property type="entry name" value="LprI-like_N"/>
</dbReference>
<keyword evidence="5" id="KW-1185">Reference proteome</keyword>
<comment type="caution">
    <text evidence="4">The sequence shown here is derived from an EMBL/GenBank/DDBJ whole genome shotgun (WGS) entry which is preliminary data.</text>
</comment>
<evidence type="ECO:0000256" key="2">
    <source>
        <dbReference type="SAM" id="SignalP"/>
    </source>
</evidence>